<dbReference type="PANTHER" id="PTHR34819:SF3">
    <property type="entry name" value="CELL SURFACE PROTEIN"/>
    <property type="match status" value="1"/>
</dbReference>
<feature type="signal peptide" evidence="3">
    <location>
        <begin position="1"/>
        <end position="19"/>
    </location>
</feature>
<feature type="compositionally biased region" description="Gly residues" evidence="1">
    <location>
        <begin position="407"/>
        <end position="425"/>
    </location>
</feature>
<feature type="chain" id="PRO_5038618620" evidence="3">
    <location>
        <begin position="20"/>
        <end position="447"/>
    </location>
</feature>
<dbReference type="STRING" id="633440.SAMN05421869_101291"/>
<sequence>MGRPGIAAIIALTTLGGWAAPTLAGTTTPAAGDRSFPGAAPRSLGLRGPGLQGPGLRVAGVLSPNPVIAGAESVHMVTVTNTGDQTVERVTVADTLDPNTVPGPLPAGCSTVDQTVTCGGPRLTIGPGESLTYHIPVVTDPALPDGTNLRARAEATTAGTTTDSAQIIGQTRTLADVELRKSAPARANANGGSTYTLTVTNHGPSRATDVTVRDPAAGDRATITGRPPECPGGGPALDCPLGTLEPHESRTFAVTITPHAAGTIESCATVHTAARERDTDNNRSCASTTVDAVQGAATPEPTSVVDMTTTPLLGRAEILATPPDLRRRAGRHERERGAAHLEAAPPALPLPTPGTGTRGHDALPPPAHHHAPLPVTGLSFWIFGLGAAVLLSIGLLVRSFSRPGGTGGTLAGAGDGTGPSTGKGTSGSSNGDRARKGGAHGKPKSAR</sequence>
<dbReference type="Proteomes" id="UP000199202">
    <property type="component" value="Unassembled WGS sequence"/>
</dbReference>
<reference evidence="5 6" key="1">
    <citation type="submission" date="2016-10" db="EMBL/GenBank/DDBJ databases">
        <authorList>
            <person name="de Groot N.N."/>
        </authorList>
    </citation>
    <scope>NUCLEOTIDE SEQUENCE [LARGE SCALE GENOMIC DNA]</scope>
    <source>
        <strain evidence="5 6">CGMCC 4.6533</strain>
    </source>
</reference>
<dbReference type="InterPro" id="IPR013783">
    <property type="entry name" value="Ig-like_fold"/>
</dbReference>
<feature type="region of interest" description="Disordered" evidence="1">
    <location>
        <begin position="322"/>
        <end position="368"/>
    </location>
</feature>
<dbReference type="OrthoDB" id="5024153at2"/>
<evidence type="ECO:0000256" key="1">
    <source>
        <dbReference type="SAM" id="MobiDB-lite"/>
    </source>
</evidence>
<accession>A0A1G7Z2I1</accession>
<keyword evidence="2" id="KW-0472">Membrane</keyword>
<dbReference type="InterPro" id="IPR047589">
    <property type="entry name" value="DUF11_rpt"/>
</dbReference>
<keyword evidence="6" id="KW-1185">Reference proteome</keyword>
<evidence type="ECO:0000313" key="5">
    <source>
        <dbReference type="EMBL" id="SDH02903.1"/>
    </source>
</evidence>
<dbReference type="RefSeq" id="WP_090928234.1">
    <property type="nucleotide sequence ID" value="NZ_FNDJ01000001.1"/>
</dbReference>
<gene>
    <name evidence="5" type="ORF">SAMN05421869_101291</name>
</gene>
<feature type="transmembrane region" description="Helical" evidence="2">
    <location>
        <begin position="378"/>
        <end position="397"/>
    </location>
</feature>
<feature type="compositionally biased region" description="Polar residues" evidence="1">
    <location>
        <begin position="282"/>
        <end position="291"/>
    </location>
</feature>
<evidence type="ECO:0000256" key="3">
    <source>
        <dbReference type="SAM" id="SignalP"/>
    </source>
</evidence>
<organism evidence="5 6">
    <name type="scientific">Nonomuraea jiangxiensis</name>
    <dbReference type="NCBI Taxonomy" id="633440"/>
    <lineage>
        <taxon>Bacteria</taxon>
        <taxon>Bacillati</taxon>
        <taxon>Actinomycetota</taxon>
        <taxon>Actinomycetes</taxon>
        <taxon>Streptosporangiales</taxon>
        <taxon>Streptosporangiaceae</taxon>
        <taxon>Nonomuraea</taxon>
    </lineage>
</organism>
<dbReference type="AlphaFoldDB" id="A0A1G7Z2I1"/>
<dbReference type="Pfam" id="PF01345">
    <property type="entry name" value="DUF11"/>
    <property type="match status" value="1"/>
</dbReference>
<dbReference type="PANTHER" id="PTHR34819">
    <property type="entry name" value="LARGE CYSTEINE-RICH PERIPLASMIC PROTEIN OMCB"/>
    <property type="match status" value="1"/>
</dbReference>
<keyword evidence="3" id="KW-0732">Signal</keyword>
<dbReference type="NCBIfam" id="TIGR01451">
    <property type="entry name" value="B_ant_repeat"/>
    <property type="match status" value="1"/>
</dbReference>
<dbReference type="GO" id="GO:0005975">
    <property type="term" value="P:carbohydrate metabolic process"/>
    <property type="evidence" value="ECO:0007669"/>
    <property type="project" value="UniProtKB-ARBA"/>
</dbReference>
<proteinExistence type="predicted"/>
<feature type="region of interest" description="Disordered" evidence="1">
    <location>
        <begin position="407"/>
        <end position="447"/>
    </location>
</feature>
<keyword evidence="2" id="KW-0812">Transmembrane</keyword>
<feature type="domain" description="DUF11" evidence="4">
    <location>
        <begin position="176"/>
        <end position="287"/>
    </location>
</feature>
<dbReference type="Gene3D" id="2.60.40.10">
    <property type="entry name" value="Immunoglobulins"/>
    <property type="match status" value="1"/>
</dbReference>
<evidence type="ECO:0000256" key="2">
    <source>
        <dbReference type="SAM" id="Phobius"/>
    </source>
</evidence>
<name>A0A1G7Z2I1_9ACTN</name>
<keyword evidence="2" id="KW-1133">Transmembrane helix</keyword>
<protein>
    <submittedName>
        <fullName evidence="5">Conserved repeat domain-containing protein</fullName>
    </submittedName>
</protein>
<evidence type="ECO:0000259" key="4">
    <source>
        <dbReference type="Pfam" id="PF01345"/>
    </source>
</evidence>
<dbReference type="EMBL" id="FNDJ01000001">
    <property type="protein sequence ID" value="SDH02903.1"/>
    <property type="molecule type" value="Genomic_DNA"/>
</dbReference>
<dbReference type="InterPro" id="IPR051172">
    <property type="entry name" value="Chlamydia_OmcB"/>
</dbReference>
<feature type="compositionally biased region" description="Basic residues" evidence="1">
    <location>
        <begin position="436"/>
        <end position="447"/>
    </location>
</feature>
<feature type="compositionally biased region" description="Basic and acidic residues" evidence="1">
    <location>
        <begin position="324"/>
        <end position="339"/>
    </location>
</feature>
<evidence type="ECO:0000313" key="6">
    <source>
        <dbReference type="Proteomes" id="UP000199202"/>
    </source>
</evidence>
<feature type="region of interest" description="Disordered" evidence="1">
    <location>
        <begin position="275"/>
        <end position="310"/>
    </location>
</feature>
<dbReference type="InterPro" id="IPR001434">
    <property type="entry name" value="OmcB-like_DUF11"/>
</dbReference>